<reference evidence="2 3" key="1">
    <citation type="submission" date="2020-06" db="EMBL/GenBank/DDBJ databases">
        <authorList>
            <person name="Li R."/>
            <person name="Bekaert M."/>
        </authorList>
    </citation>
    <scope>NUCLEOTIDE SEQUENCE [LARGE SCALE GENOMIC DNA]</scope>
    <source>
        <strain evidence="3">wild</strain>
    </source>
</reference>
<keyword evidence="3" id="KW-1185">Reference proteome</keyword>
<dbReference type="Proteomes" id="UP000507470">
    <property type="component" value="Unassembled WGS sequence"/>
</dbReference>
<gene>
    <name evidence="2" type="ORF">MCOR_9977</name>
</gene>
<dbReference type="EMBL" id="CACVKT020001765">
    <property type="protein sequence ID" value="CAC5371556.1"/>
    <property type="molecule type" value="Genomic_DNA"/>
</dbReference>
<feature type="region of interest" description="Disordered" evidence="1">
    <location>
        <begin position="148"/>
        <end position="254"/>
    </location>
</feature>
<organism evidence="2 3">
    <name type="scientific">Mytilus coruscus</name>
    <name type="common">Sea mussel</name>
    <dbReference type="NCBI Taxonomy" id="42192"/>
    <lineage>
        <taxon>Eukaryota</taxon>
        <taxon>Metazoa</taxon>
        <taxon>Spiralia</taxon>
        <taxon>Lophotrochozoa</taxon>
        <taxon>Mollusca</taxon>
        <taxon>Bivalvia</taxon>
        <taxon>Autobranchia</taxon>
        <taxon>Pteriomorphia</taxon>
        <taxon>Mytilida</taxon>
        <taxon>Mytiloidea</taxon>
        <taxon>Mytilidae</taxon>
        <taxon>Mytilinae</taxon>
        <taxon>Mytilus</taxon>
    </lineage>
</organism>
<feature type="compositionally biased region" description="Low complexity" evidence="1">
    <location>
        <begin position="181"/>
        <end position="197"/>
    </location>
</feature>
<sequence length="254" mass="28186">MDSEIESMCKRMTADRIKRLLNVLQGEESEINGDEVDEQNKNKDKMASFSEVVTGKHQINLNETSQNTDSDPGNFVKPIFFKDEDVHGSGCGIQGLFREFLKINGKLTACQNGDRVVISKVLDKTVPRNLQIGKYMARVFHTGQPEFNRSIKYDSNSNDNKTKEHISETADKQALNTSILKPSHTSNISSKSSSTKTGPAKNVQMSNVNNTGQDKSQQSIDKFVNTPKNSRKTAARDHTPPTPTENIGPKKSKA</sequence>
<evidence type="ECO:0000313" key="3">
    <source>
        <dbReference type="Proteomes" id="UP000507470"/>
    </source>
</evidence>
<evidence type="ECO:0000313" key="2">
    <source>
        <dbReference type="EMBL" id="CAC5371556.1"/>
    </source>
</evidence>
<accession>A0A6J8ASS0</accession>
<dbReference type="OrthoDB" id="6185078at2759"/>
<feature type="compositionally biased region" description="Polar residues" evidence="1">
    <location>
        <begin position="203"/>
        <end position="220"/>
    </location>
</feature>
<name>A0A6J8ASS0_MYTCO</name>
<evidence type="ECO:0000256" key="1">
    <source>
        <dbReference type="SAM" id="MobiDB-lite"/>
    </source>
</evidence>
<dbReference type="AlphaFoldDB" id="A0A6J8ASS0"/>
<feature type="compositionally biased region" description="Basic and acidic residues" evidence="1">
    <location>
        <begin position="160"/>
        <end position="171"/>
    </location>
</feature>
<proteinExistence type="predicted"/>
<protein>
    <submittedName>
        <fullName evidence="2">Uncharacterized protein</fullName>
    </submittedName>
</protein>